<dbReference type="Pfam" id="PF14087">
    <property type="entry name" value="DUF4267"/>
    <property type="match status" value="1"/>
</dbReference>
<feature type="chain" id="PRO_5034948952" evidence="1">
    <location>
        <begin position="24"/>
        <end position="130"/>
    </location>
</feature>
<reference evidence="2 3" key="1">
    <citation type="submission" date="2019-12" db="EMBL/GenBank/DDBJ databases">
        <title>A genome sequence resource for the geographically widespread anthracnose pathogen Colletotrichum asianum.</title>
        <authorList>
            <person name="Meng Y."/>
        </authorList>
    </citation>
    <scope>NUCLEOTIDE SEQUENCE [LARGE SCALE GENOMIC DNA]</scope>
    <source>
        <strain evidence="2 3">ICMP 18580</strain>
    </source>
</reference>
<evidence type="ECO:0000256" key="1">
    <source>
        <dbReference type="SAM" id="SignalP"/>
    </source>
</evidence>
<dbReference type="AlphaFoldDB" id="A0A8H3WAE3"/>
<name>A0A8H3WAE3_9PEZI</name>
<dbReference type="OrthoDB" id="2989864at2759"/>
<dbReference type="EMBL" id="WOWK01000045">
    <property type="protein sequence ID" value="KAF0324328.1"/>
    <property type="molecule type" value="Genomic_DNA"/>
</dbReference>
<keyword evidence="3" id="KW-1185">Reference proteome</keyword>
<keyword evidence="1" id="KW-0732">Signal</keyword>
<accession>A0A8H3WAE3</accession>
<sequence>MPRFHLVHALPLLLATTFTIGGAMPLWNPSGAIREFGLPTHIQTSIEAQSAWKIYGMRMSLWGVAMWTFFLRGNFEALDTMMSLFVGMGAVDGYVCYSEGVPGQGLFRFGTSVFLGLWGVLGVNSRFARA</sequence>
<protein>
    <submittedName>
        <fullName evidence="2">Uncharacterized protein</fullName>
    </submittedName>
</protein>
<feature type="signal peptide" evidence="1">
    <location>
        <begin position="1"/>
        <end position="23"/>
    </location>
</feature>
<evidence type="ECO:0000313" key="2">
    <source>
        <dbReference type="EMBL" id="KAF0324328.1"/>
    </source>
</evidence>
<comment type="caution">
    <text evidence="2">The sequence shown here is derived from an EMBL/GenBank/DDBJ whole genome shotgun (WGS) entry which is preliminary data.</text>
</comment>
<gene>
    <name evidence="2" type="ORF">GQ607_008502</name>
</gene>
<evidence type="ECO:0000313" key="3">
    <source>
        <dbReference type="Proteomes" id="UP000434172"/>
    </source>
</evidence>
<dbReference type="Proteomes" id="UP000434172">
    <property type="component" value="Unassembled WGS sequence"/>
</dbReference>
<proteinExistence type="predicted"/>
<dbReference type="InterPro" id="IPR025363">
    <property type="entry name" value="DUF4267"/>
</dbReference>
<organism evidence="2 3">
    <name type="scientific">Colletotrichum asianum</name>
    <dbReference type="NCBI Taxonomy" id="702518"/>
    <lineage>
        <taxon>Eukaryota</taxon>
        <taxon>Fungi</taxon>
        <taxon>Dikarya</taxon>
        <taxon>Ascomycota</taxon>
        <taxon>Pezizomycotina</taxon>
        <taxon>Sordariomycetes</taxon>
        <taxon>Hypocreomycetidae</taxon>
        <taxon>Glomerellales</taxon>
        <taxon>Glomerellaceae</taxon>
        <taxon>Colletotrichum</taxon>
        <taxon>Colletotrichum gloeosporioides species complex</taxon>
    </lineage>
</organism>